<keyword evidence="3" id="KW-1185">Reference proteome</keyword>
<dbReference type="Proteomes" id="UP000075885">
    <property type="component" value="Unassembled WGS sequence"/>
</dbReference>
<dbReference type="PANTHER" id="PTHR33053">
    <property type="entry name" value="PROTEIN, PUTATIVE-RELATED"/>
    <property type="match status" value="1"/>
</dbReference>
<evidence type="ECO:0000313" key="2">
    <source>
        <dbReference type="EnsemblMetazoa" id="AEPI011361-PA"/>
    </source>
</evidence>
<evidence type="ECO:0000313" key="3">
    <source>
        <dbReference type="Proteomes" id="UP000075885"/>
    </source>
</evidence>
<dbReference type="EnsemblMetazoa" id="AEPI011361-RA">
    <property type="protein sequence ID" value="AEPI011361-PA"/>
    <property type="gene ID" value="AEPI011361"/>
</dbReference>
<reference evidence="2" key="2">
    <citation type="submission" date="2020-05" db="UniProtKB">
        <authorList>
            <consortium name="EnsemblMetazoa"/>
        </authorList>
    </citation>
    <scope>IDENTIFICATION</scope>
    <source>
        <strain evidence="2">Epiroticus2</strain>
    </source>
</reference>
<feature type="region of interest" description="Disordered" evidence="1">
    <location>
        <begin position="1"/>
        <end position="24"/>
    </location>
</feature>
<organism evidence="2 3">
    <name type="scientific">Anopheles epiroticus</name>
    <dbReference type="NCBI Taxonomy" id="199890"/>
    <lineage>
        <taxon>Eukaryota</taxon>
        <taxon>Metazoa</taxon>
        <taxon>Ecdysozoa</taxon>
        <taxon>Arthropoda</taxon>
        <taxon>Hexapoda</taxon>
        <taxon>Insecta</taxon>
        <taxon>Pterygota</taxon>
        <taxon>Neoptera</taxon>
        <taxon>Endopterygota</taxon>
        <taxon>Diptera</taxon>
        <taxon>Nematocera</taxon>
        <taxon>Culicoidea</taxon>
        <taxon>Culicidae</taxon>
        <taxon>Anophelinae</taxon>
        <taxon>Anopheles</taxon>
    </lineage>
</organism>
<proteinExistence type="predicted"/>
<sequence length="206" mass="23185">SDATAPRDKTESDTELDDADDVSSHPTFSDEFSFKDSLCVWSLEANLSHRATNLLLKLIRKNNHLELPQDARTFLQTPSSACTQRMVATVSNGKMWYQGSANSIKSYYKNLSPNVMTLRLYFFVDGLPLHKSVMAQFWPILMRIFDEPEASIMTVALFYGEAKSSSVQDYPEPFVSVMNALQQFGISINGRAFQIRLRTIIADSPA</sequence>
<feature type="compositionally biased region" description="Basic and acidic residues" evidence="1">
    <location>
        <begin position="1"/>
        <end position="12"/>
    </location>
</feature>
<dbReference type="AlphaFoldDB" id="A0A182PWM4"/>
<reference evidence="3" key="1">
    <citation type="submission" date="2013-03" db="EMBL/GenBank/DDBJ databases">
        <title>The Genome Sequence of Anopheles epiroticus epiroticus2.</title>
        <authorList>
            <consortium name="The Broad Institute Genomics Platform"/>
            <person name="Neafsey D.E."/>
            <person name="Howell P."/>
            <person name="Walker B."/>
            <person name="Young S.K."/>
            <person name="Zeng Q."/>
            <person name="Gargeya S."/>
            <person name="Fitzgerald M."/>
            <person name="Haas B."/>
            <person name="Abouelleil A."/>
            <person name="Allen A.W."/>
            <person name="Alvarado L."/>
            <person name="Arachchi H.M."/>
            <person name="Berlin A.M."/>
            <person name="Chapman S.B."/>
            <person name="Gainer-Dewar J."/>
            <person name="Goldberg J."/>
            <person name="Griggs A."/>
            <person name="Gujja S."/>
            <person name="Hansen M."/>
            <person name="Howarth C."/>
            <person name="Imamovic A."/>
            <person name="Ireland A."/>
            <person name="Larimer J."/>
            <person name="McCowan C."/>
            <person name="Murphy C."/>
            <person name="Pearson M."/>
            <person name="Poon T.W."/>
            <person name="Priest M."/>
            <person name="Roberts A."/>
            <person name="Saif S."/>
            <person name="Shea T."/>
            <person name="Sisk P."/>
            <person name="Sykes S."/>
            <person name="Wortman J."/>
            <person name="Nusbaum C."/>
            <person name="Birren B."/>
        </authorList>
    </citation>
    <scope>NUCLEOTIDE SEQUENCE [LARGE SCALE GENOMIC DNA]</scope>
    <source>
        <strain evidence="3">Epiroticus2</strain>
    </source>
</reference>
<evidence type="ECO:0000256" key="1">
    <source>
        <dbReference type="SAM" id="MobiDB-lite"/>
    </source>
</evidence>
<name>A0A182PWM4_9DIPT</name>
<protein>
    <submittedName>
        <fullName evidence="2">Uncharacterized protein</fullName>
    </submittedName>
</protein>
<dbReference type="VEuPathDB" id="VectorBase:AEPI011361"/>
<dbReference type="STRING" id="199890.A0A182PWM4"/>
<accession>A0A182PWM4</accession>
<dbReference type="PANTHER" id="PTHR33053:SF9">
    <property type="entry name" value="AGAP000105-PA"/>
    <property type="match status" value="1"/>
</dbReference>